<dbReference type="EMBL" id="JAOPJF010000009">
    <property type="protein sequence ID" value="KAK1148166.1"/>
    <property type="molecule type" value="Genomic_DNA"/>
</dbReference>
<name>A0ACC3BC81_9EURO</name>
<accession>A0ACC3BC81</accession>
<evidence type="ECO:0000313" key="2">
    <source>
        <dbReference type="Proteomes" id="UP001177260"/>
    </source>
</evidence>
<gene>
    <name evidence="1" type="ORF">N8T08_010810</name>
</gene>
<comment type="caution">
    <text evidence="1">The sequence shown here is derived from an EMBL/GenBank/DDBJ whole genome shotgun (WGS) entry which is preliminary data.</text>
</comment>
<reference evidence="1 2" key="1">
    <citation type="journal article" date="2023" name="ACS Omega">
        <title>Identification of the Neoaspergillic Acid Biosynthesis Gene Cluster by Establishing an In Vitro CRISPR-Ribonucleoprotein Genetic System in Aspergillus melleus.</title>
        <authorList>
            <person name="Yuan B."/>
            <person name="Grau M.F."/>
            <person name="Murata R.M."/>
            <person name="Torok T."/>
            <person name="Venkateswaran K."/>
            <person name="Stajich J.E."/>
            <person name="Wang C.C.C."/>
        </authorList>
    </citation>
    <scope>NUCLEOTIDE SEQUENCE [LARGE SCALE GENOMIC DNA]</scope>
    <source>
        <strain evidence="1 2">IMV 1140</strain>
    </source>
</reference>
<keyword evidence="2" id="KW-1185">Reference proteome</keyword>
<sequence length="77" mass="8750">MKLLHLIFFGFVAGTYAAAIGDFNNATEHLDTDNAEADVDSWHYEKVVAGEFTFTKRRSPTLEARFVRYYGIVPPSY</sequence>
<proteinExistence type="predicted"/>
<organism evidence="1 2">
    <name type="scientific">Aspergillus melleus</name>
    <dbReference type="NCBI Taxonomy" id="138277"/>
    <lineage>
        <taxon>Eukaryota</taxon>
        <taxon>Fungi</taxon>
        <taxon>Dikarya</taxon>
        <taxon>Ascomycota</taxon>
        <taxon>Pezizomycotina</taxon>
        <taxon>Eurotiomycetes</taxon>
        <taxon>Eurotiomycetidae</taxon>
        <taxon>Eurotiales</taxon>
        <taxon>Aspergillaceae</taxon>
        <taxon>Aspergillus</taxon>
        <taxon>Aspergillus subgen. Circumdati</taxon>
    </lineage>
</organism>
<evidence type="ECO:0000313" key="1">
    <source>
        <dbReference type="EMBL" id="KAK1148166.1"/>
    </source>
</evidence>
<dbReference type="Proteomes" id="UP001177260">
    <property type="component" value="Unassembled WGS sequence"/>
</dbReference>
<protein>
    <submittedName>
        <fullName evidence="1">Uncharacterized protein</fullName>
    </submittedName>
</protein>